<evidence type="ECO:0000313" key="18">
    <source>
        <dbReference type="Proteomes" id="UP000290189"/>
    </source>
</evidence>
<evidence type="ECO:0000259" key="14">
    <source>
        <dbReference type="PROSITE" id="PS51190"/>
    </source>
</evidence>
<dbReference type="InterPro" id="IPR016024">
    <property type="entry name" value="ARM-type_fold"/>
</dbReference>
<name>A0A0G4IH40_PLABS</name>
<feature type="region of interest" description="Disordered" evidence="11">
    <location>
        <begin position="393"/>
        <end position="414"/>
    </location>
</feature>
<keyword evidence="3" id="KW-0723">Serine/threonine-protein kinase</keyword>
<accession>A0A0G4IH40</accession>
<dbReference type="EC" id="2.7.11.1" evidence="2"/>
<dbReference type="GO" id="GO:0005524">
    <property type="term" value="F:ATP binding"/>
    <property type="evidence" value="ECO:0007669"/>
    <property type="project" value="UniProtKB-KW"/>
</dbReference>
<keyword evidence="9" id="KW-0539">Nucleus</keyword>
<evidence type="ECO:0000256" key="1">
    <source>
        <dbReference type="ARBA" id="ARBA00004123"/>
    </source>
</evidence>
<dbReference type="InterPro" id="IPR018936">
    <property type="entry name" value="PI3/4_kinase_CS"/>
</dbReference>
<dbReference type="SUPFAM" id="SSF48371">
    <property type="entry name" value="ARM repeat"/>
    <property type="match status" value="2"/>
</dbReference>
<protein>
    <recommendedName>
        <fullName evidence="2">non-specific serine/threonine protein kinase</fullName>
        <ecNumber evidence="2">2.7.11.1</ecNumber>
    </recommendedName>
</protein>
<feature type="domain" description="FATC" evidence="14">
    <location>
        <begin position="2773"/>
        <end position="2805"/>
    </location>
</feature>
<evidence type="ECO:0000256" key="10">
    <source>
        <dbReference type="ARBA" id="ARBA00047899"/>
    </source>
</evidence>
<comment type="subcellular location">
    <subcellularLocation>
        <location evidence="1">Nucleus</location>
    </subcellularLocation>
</comment>
<dbReference type="SMART" id="SM00146">
    <property type="entry name" value="PI3Kc"/>
    <property type="match status" value="1"/>
</dbReference>
<keyword evidence="16" id="KW-0496">Mitochondrion</keyword>
<evidence type="ECO:0000256" key="2">
    <source>
        <dbReference type="ARBA" id="ARBA00012513"/>
    </source>
</evidence>
<dbReference type="PROSITE" id="PS50290">
    <property type="entry name" value="PI3_4_KINASE_3"/>
    <property type="match status" value="1"/>
</dbReference>
<dbReference type="Proteomes" id="UP000039324">
    <property type="component" value="Unassembled WGS sequence"/>
</dbReference>
<keyword evidence="17" id="KW-1185">Reference proteome</keyword>
<proteinExistence type="predicted"/>
<dbReference type="PROSITE" id="PS00915">
    <property type="entry name" value="PI3_4_KINASE_1"/>
    <property type="match status" value="1"/>
</dbReference>
<dbReference type="GO" id="GO:0006281">
    <property type="term" value="P:DNA repair"/>
    <property type="evidence" value="ECO:0007669"/>
    <property type="project" value="InterPro"/>
</dbReference>
<dbReference type="PANTHER" id="PTHR37079:SF4">
    <property type="entry name" value="SERINE_THREONINE-PROTEIN KINASE ATM"/>
    <property type="match status" value="1"/>
</dbReference>
<dbReference type="PANTHER" id="PTHR37079">
    <property type="entry name" value="SERINE/THREONINE-PROTEIN KINASE ATM"/>
    <property type="match status" value="1"/>
</dbReference>
<sequence length="2805" mass="309756">MAVTSAAKGLVQRLAMADTMKARGMALTELCEFISEETNQARLTIDTFDALMPGAPKCDMVTWVDVIKAGVRAMRTKVNATFTLAKLTMWTDFKRLLSTAESRGKFLCTSRLVNVVISTLLEHFESYVENPNQTRLLGPIVDALRIVMSPIEYQSEISEHLYSEIFRLFSRTLMALCSRSSSTREKDSCPLSDGQSAFGKSNPKACAQIVDIVLKRYPYDVLPFLEDDVFPFYVSFFVSTPKDCNPSGDVILSLASVLRSHILSVTGPFCRFFGAVLPCVTSLLATSLSPAFRDGLLQFVDVSLDGLQAIGHSSVLVDISAPNRDTWVALRETILKIIAQMDVMPNSVYHESGLTLSLSLSESWNTLLRVAASLIYHLCPGFDPDIIESVSSSPAASPGDNSVERAPKRHRSSVAGTGCPWATVFDSSTLQLPTSSLWLLHSLVTRFGRFLSKALVERITAILLNDASTVAKQELVTSELRVSWLLCTLCRYLTISEDSATDGCLQLLADSTSFFRTRKASLFAQLSATIYHLWLKANTETRENVRDKLIEKLRLSASSDSFTIAAVSEIIKYHDRREISVRKSYIETIVESLVTGNEPADSQLQASMVIAEHSEFQANVAVSAIEHLIIDATTSRPPQSILLGAIPLKALTYPISLGFPEIDPKCGFLDWYREQFEFSLVDAPPFSEPSSARDLLYEKSMHGHVRQVLASSIASELQRPTADPLHAVRLLRACIAFAVELVGDCVKLMANMKASAPVPSQWIASLLHLKSIVSFISPNDVRTLREMVILPWISFLSEALVASRCSMRIAPCAMRHPGDPKSCTLALFACCDILYSHPNASDEQLSKLDTAAARLLHCQEFRASFAIARCNSEIAARFLQAVTSTDPPYPQHNIISLAMSAAIVPEVLLSSTYELAFDHYEHLLKRLRPTNVNEEAIDEGELPRIIRVLIVHSSFDMFRFRRNRKLGTIDPENVLLDACSDIDASVRRHAGIRVIQCIRDKIKHGDDTLQACLICIKRLSDAYDDACGDSSPDEGRILTVLETIANLAQKCEDSRPEALTVLCRALTASDQCSRSVARRLLQDLSSSSKYSLADMIMHDFEEIWSAWVRSYSGGNDYMDLLQYCQKFPFYVIVPGTPVCETFDLRKLPGHLLSLVLSGIFFEKRHTALPSLVMSHVIGKFGGDQSSLSGMKACFLSRAIVHMVSRNENQPWLPISLFTSKGLNASSVDPLPVVVCLAEALTKREPVGIAPAHAVRALQVLADQLKFKSVESLLLGSSKSGRTLYSFLVYSRKLLHIFHGRYMSKFTRLVTALASVAMGAVGNCLLQPAVLRQLLSTLLWIATELDAPQHVMPAVDVVVEFVIRRRPELLSSSIRSQLSAAYELTYTNVPSPLGVASFQAPMQQIEFFLDGYQRESALLSLRITDRIRLPKLLEALRTMTSECALQLDDDVWIRVIGCLIDRTANGDKVGVDLALSCLGMLGLLLGPERVQRVSDSMQSDNAFILADQASRRRWMLSLLCSYLVHSEPAIISNAVDCLQIICGGDSTSDQEENLAPFLSQVVFAPPRITISDRDLCASLSNAPDDGSFSAWACQTTSVMSLSSLDDTMRACSRLIALDANLATLVFPHLILDIIMSSDKPEHRNLHARRSSTVASPQGALAVALCSLATKGSARALSLVVETLRVIRHHKVLTLGLLSNATSNNRGSSRMRKAVMLPSTTHEHPILRFEGHLRFLSLAEACLRRGRPSTALYFLTVWAESQAIDDQNGSASLLTGEGNAIAPKDLELYRRLLIRVSSDTSDGDILHGACVSDFSSSTEALLQQQEGNWLRVLQAYDGDSVYGASASGEHATAIGKTLASMRCLGVLQRFCEEGSDQQYEAAWKCSDWSLDIAYMPDGPGVGFHQHLYTALRSVSQGAVPPATSSELVRSARLDIPVPAVHIDERSAAVADVLDKLAALSAIDAHLFGISTADADPSALVRDVHSVLLFAQCPAGAPDFIRFSLRHCRRALDLQDEGLANFELLQCKRAGNMLHSTTAQASSLRLEMNMERCRLMWLQGSHSRAIHAMSSLIDAIAGGQNDDVRVLLSRGHLCIARWASSARTHSHDFIMSRYGMACGSGVRDPSAFFEFAQFQDRVLAQLLEKETSNEARTAEKLHEERRQDLVQLRAQLARHRKSVSKDGPMDDIERRLRGFIKTLELQHAADEDAITRRNTRIEQLAVGAVENFIRCMELGDDHDLSSLYGLVHIWFELYARVPSVTRLVDKAVNEVQSRKFLPLLPQIASRLQTFESTADPADKFHSTVQQLVLRVVYQHPHVSVYVLFALCNLDRIAGAQVHRLHEAYSMNTDKKAAAERSLALVAAQSSEVASLIRAQKALAEAYIDLSTVQSSSKSTSKIDLKAHALTKLLKPGYLSVRICPPTRPPPVSRSADYASSVSSAYGLVSFNRVATYAQTGLSRPIILGFTCEDGTTHQELVKPNDDLRQDAVMEQVFQLVNNLLRADRAANQRDLQMRTYNVVPLTPCVGLVQFISGTISLGEYLYDAHERYRPGDYPVDMCRARIRDSPPGSIDRDFEMVLKNCKPVFHHFLHEHWPSCSASWLNAQLRYTRSVAVGSMVGYIVGLGDRHCQNILIDVNDFTLVHIDLGIAFDQGKLLKKPELVPFRLTRDIVDAMGVTGVEGVFRRACEQVLTILRANQKSILTLISVFKFDPLYRWSISAQKIKTIQQGSDSISELVQCGVERGRSSAGPSTMTANTSAVRACLGVKHKLEGREDGDVLSVPGQVHKLIVDATSHYNLARMFHGWSAWL</sequence>
<keyword evidence="4" id="KW-0808">Transferase</keyword>
<keyword evidence="6" id="KW-0227">DNA damage</keyword>
<dbReference type="EMBL" id="OVEO01000006">
    <property type="protein sequence ID" value="SPQ96877.1"/>
    <property type="molecule type" value="Genomic_DNA"/>
</dbReference>
<reference evidence="15 17" key="1">
    <citation type="submission" date="2015-02" db="EMBL/GenBank/DDBJ databases">
        <authorList>
            <person name="Chooi Y.-H."/>
        </authorList>
    </citation>
    <scope>NUCLEOTIDE SEQUENCE [LARGE SCALE GENOMIC DNA]</scope>
    <source>
        <strain evidence="15">E3</strain>
    </source>
</reference>
<dbReference type="InterPro" id="IPR011009">
    <property type="entry name" value="Kinase-like_dom_sf"/>
</dbReference>
<dbReference type="InterPro" id="IPR003152">
    <property type="entry name" value="FATC_dom"/>
</dbReference>
<dbReference type="CDD" id="cd05171">
    <property type="entry name" value="PIKKc_ATM"/>
    <property type="match status" value="1"/>
</dbReference>
<evidence type="ECO:0000256" key="5">
    <source>
        <dbReference type="ARBA" id="ARBA00022741"/>
    </source>
</evidence>
<keyword evidence="5" id="KW-0547">Nucleotide-binding</keyword>
<dbReference type="Pfam" id="PF02260">
    <property type="entry name" value="FATC"/>
    <property type="match status" value="1"/>
</dbReference>
<evidence type="ECO:0000256" key="9">
    <source>
        <dbReference type="ARBA" id="ARBA00023242"/>
    </source>
</evidence>
<dbReference type="EMBL" id="CDSF01000001">
    <property type="protein sequence ID" value="CEO94531.1"/>
    <property type="molecule type" value="Genomic_DNA"/>
</dbReference>
<dbReference type="PROSITE" id="PS51189">
    <property type="entry name" value="FAT"/>
    <property type="match status" value="1"/>
</dbReference>
<dbReference type="SMART" id="SM01343">
    <property type="entry name" value="FATC"/>
    <property type="match status" value="1"/>
</dbReference>
<dbReference type="GO" id="GO:0005634">
    <property type="term" value="C:nucleus"/>
    <property type="evidence" value="ECO:0007669"/>
    <property type="project" value="UniProtKB-SubCell"/>
</dbReference>
<comment type="catalytic activity">
    <reaction evidence="10">
        <text>L-threonyl-[protein] + ATP = O-phospho-L-threonyl-[protein] + ADP + H(+)</text>
        <dbReference type="Rhea" id="RHEA:46608"/>
        <dbReference type="Rhea" id="RHEA-COMP:11060"/>
        <dbReference type="Rhea" id="RHEA-COMP:11605"/>
        <dbReference type="ChEBI" id="CHEBI:15378"/>
        <dbReference type="ChEBI" id="CHEBI:30013"/>
        <dbReference type="ChEBI" id="CHEBI:30616"/>
        <dbReference type="ChEBI" id="CHEBI:61977"/>
        <dbReference type="ChEBI" id="CHEBI:456216"/>
        <dbReference type="EC" id="2.7.11.1"/>
    </reaction>
</comment>
<keyword evidence="8" id="KW-0067">ATP-binding</keyword>
<dbReference type="Gene3D" id="3.30.1010.10">
    <property type="entry name" value="Phosphatidylinositol 3-kinase Catalytic Subunit, Chain A, domain 4"/>
    <property type="match status" value="1"/>
</dbReference>
<evidence type="ECO:0000313" key="16">
    <source>
        <dbReference type="EMBL" id="SPQ96877.1"/>
    </source>
</evidence>
<dbReference type="PROSITE" id="PS00916">
    <property type="entry name" value="PI3_4_KINASE_2"/>
    <property type="match status" value="1"/>
</dbReference>
<evidence type="ECO:0000256" key="6">
    <source>
        <dbReference type="ARBA" id="ARBA00022763"/>
    </source>
</evidence>
<dbReference type="Pfam" id="PF00454">
    <property type="entry name" value="PI3_PI4_kinase"/>
    <property type="match status" value="1"/>
</dbReference>
<dbReference type="InterPro" id="IPR014009">
    <property type="entry name" value="PIK_FAT"/>
</dbReference>
<dbReference type="Proteomes" id="UP000290189">
    <property type="component" value="Unassembled WGS sequence"/>
</dbReference>
<dbReference type="GO" id="GO:0004674">
    <property type="term" value="F:protein serine/threonine kinase activity"/>
    <property type="evidence" value="ECO:0007669"/>
    <property type="project" value="UniProtKB-KW"/>
</dbReference>
<evidence type="ECO:0000256" key="8">
    <source>
        <dbReference type="ARBA" id="ARBA00022840"/>
    </source>
</evidence>
<evidence type="ECO:0000256" key="11">
    <source>
        <dbReference type="SAM" id="MobiDB-lite"/>
    </source>
</evidence>
<dbReference type="PROSITE" id="PS51190">
    <property type="entry name" value="FATC"/>
    <property type="match status" value="1"/>
</dbReference>
<geneLocation type="mitochondrion" evidence="16"/>
<evidence type="ECO:0000256" key="3">
    <source>
        <dbReference type="ARBA" id="ARBA00022527"/>
    </source>
</evidence>
<dbReference type="InterPro" id="IPR000403">
    <property type="entry name" value="PI3/4_kinase_cat_dom"/>
</dbReference>
<dbReference type="SUPFAM" id="SSF56112">
    <property type="entry name" value="Protein kinase-like (PK-like)"/>
    <property type="match status" value="1"/>
</dbReference>
<dbReference type="InterPro" id="IPR038980">
    <property type="entry name" value="ATM_plant"/>
</dbReference>
<evidence type="ECO:0000259" key="12">
    <source>
        <dbReference type="PROSITE" id="PS50290"/>
    </source>
</evidence>
<reference evidence="16 18" key="2">
    <citation type="submission" date="2018-03" db="EMBL/GenBank/DDBJ databases">
        <authorList>
            <person name="Fogelqvist J."/>
        </authorList>
    </citation>
    <scope>NUCLEOTIDE SEQUENCE [LARGE SCALE GENOMIC DNA]</scope>
</reference>
<evidence type="ECO:0000313" key="17">
    <source>
        <dbReference type="Proteomes" id="UP000039324"/>
    </source>
</evidence>
<dbReference type="STRING" id="37360.A0A0G4IH40"/>
<feature type="domain" description="PI3K/PI4K catalytic" evidence="12">
    <location>
        <begin position="2444"/>
        <end position="2751"/>
    </location>
</feature>
<dbReference type="Gene3D" id="1.10.1070.11">
    <property type="entry name" value="Phosphatidylinositol 3-/4-kinase, catalytic domain"/>
    <property type="match status" value="1"/>
</dbReference>
<feature type="domain" description="FAT" evidence="13">
    <location>
        <begin position="1735"/>
        <end position="2326"/>
    </location>
</feature>
<gene>
    <name evidence="15" type="ORF">PBRA_000316</name>
    <name evidence="16" type="ORF">PLBR_LOCUS4092</name>
</gene>
<dbReference type="OrthoDB" id="381190at2759"/>
<evidence type="ECO:0000259" key="13">
    <source>
        <dbReference type="PROSITE" id="PS51189"/>
    </source>
</evidence>
<evidence type="ECO:0000256" key="7">
    <source>
        <dbReference type="ARBA" id="ARBA00022777"/>
    </source>
</evidence>
<dbReference type="InterPro" id="IPR044107">
    <property type="entry name" value="PIKKc_ATM"/>
</dbReference>
<evidence type="ECO:0000256" key="4">
    <source>
        <dbReference type="ARBA" id="ARBA00022679"/>
    </source>
</evidence>
<organism evidence="15 17">
    <name type="scientific">Plasmodiophora brassicae</name>
    <name type="common">Clubroot disease agent</name>
    <dbReference type="NCBI Taxonomy" id="37360"/>
    <lineage>
        <taxon>Eukaryota</taxon>
        <taxon>Sar</taxon>
        <taxon>Rhizaria</taxon>
        <taxon>Endomyxa</taxon>
        <taxon>Phytomyxea</taxon>
        <taxon>Plasmodiophorida</taxon>
        <taxon>Plasmodiophoridae</taxon>
        <taxon>Plasmodiophora</taxon>
    </lineage>
</organism>
<evidence type="ECO:0000313" key="15">
    <source>
        <dbReference type="EMBL" id="CEO94531.1"/>
    </source>
</evidence>
<dbReference type="InterPro" id="IPR036940">
    <property type="entry name" value="PI3/4_kinase_cat_sf"/>
</dbReference>
<keyword evidence="7" id="KW-0418">Kinase</keyword>